<dbReference type="GO" id="GO:0008610">
    <property type="term" value="P:lipid biosynthetic process"/>
    <property type="evidence" value="ECO:0007669"/>
    <property type="project" value="UniProtKB-ARBA"/>
</dbReference>
<keyword evidence="6" id="KW-1185">Reference proteome</keyword>
<dbReference type="PROSITE" id="PS00012">
    <property type="entry name" value="PHOSPHOPANTETHEINE"/>
    <property type="match status" value="1"/>
</dbReference>
<dbReference type="EMBL" id="FMHT01000003">
    <property type="protein sequence ID" value="SCL14534.1"/>
    <property type="molecule type" value="Genomic_DNA"/>
</dbReference>
<dbReference type="Gene3D" id="3.30.300.30">
    <property type="match status" value="1"/>
</dbReference>
<dbReference type="GO" id="GO:0003824">
    <property type="term" value="F:catalytic activity"/>
    <property type="evidence" value="ECO:0007669"/>
    <property type="project" value="InterPro"/>
</dbReference>
<name>A0A1C6RBV0_9ACTN</name>
<organism evidence="5 6">
    <name type="scientific">Micromonospora nigra</name>
    <dbReference type="NCBI Taxonomy" id="145857"/>
    <lineage>
        <taxon>Bacteria</taxon>
        <taxon>Bacillati</taxon>
        <taxon>Actinomycetota</taxon>
        <taxon>Actinomycetes</taxon>
        <taxon>Micromonosporales</taxon>
        <taxon>Micromonosporaceae</taxon>
        <taxon>Micromonospora</taxon>
    </lineage>
</organism>
<dbReference type="FunFam" id="2.30.38.10:FF:000001">
    <property type="entry name" value="Non-ribosomal peptide synthetase PvdI"/>
    <property type="match status" value="1"/>
</dbReference>
<dbReference type="Gene3D" id="3.40.50.980">
    <property type="match status" value="2"/>
</dbReference>
<dbReference type="Gene3D" id="3.30.559.10">
    <property type="entry name" value="Chloramphenicol acetyltransferase-like domain"/>
    <property type="match status" value="1"/>
</dbReference>
<dbReference type="InterPro" id="IPR029058">
    <property type="entry name" value="AB_hydrolase_fold"/>
</dbReference>
<dbReference type="FunFam" id="3.30.559.10:FF:000012">
    <property type="entry name" value="Non-ribosomal peptide synthetase"/>
    <property type="match status" value="1"/>
</dbReference>
<dbReference type="GO" id="GO:0005829">
    <property type="term" value="C:cytosol"/>
    <property type="evidence" value="ECO:0007669"/>
    <property type="project" value="TreeGrafter"/>
</dbReference>
<dbReference type="InterPro" id="IPR010071">
    <property type="entry name" value="AA_adenyl_dom"/>
</dbReference>
<dbReference type="STRING" id="145857.GA0070616_0468"/>
<dbReference type="Pfam" id="PF13193">
    <property type="entry name" value="AMP-binding_C"/>
    <property type="match status" value="1"/>
</dbReference>
<dbReference type="FunFam" id="1.10.1200.10:FF:000016">
    <property type="entry name" value="Non-ribosomal peptide synthase"/>
    <property type="match status" value="1"/>
</dbReference>
<dbReference type="AlphaFoldDB" id="A0A1C6RBV0"/>
<sequence length="1113" mass="118603">MTTADSTASGNGGKRALLARLLTERASAPRSYPVSFGQQRLWFLDRFTSGVPVYNIPVAYRVHGPLDVAALRTALTTIVNRHGALRTTFSESGGEPVQVVRPTGEVDLTEVDLTGLPTDRRDAEATRLVWEQSGQPFDLARGPLLRVTVVRTDADRHHVAFCVHHIVSDAWSLGVIFGELVTAYAAASAGTPARLPDLPTQYADFAVWQRDRLAGDALRSQLDYWVAHLRGAPALLSLPTDRPRPTSRSYRGACHYFTVPAAATRRIEEFNRDTGVTMFMTLLAAFQAVLSRHSGQDDIVIGTPVAGREHPDLEQLVGFFVNTLALRVSSAGSPSLRQLVQRVREVTLVGLGNAEVPFERVVEELQPERSLAHAPIFQAQIILQNTPDNAFRLAGCTTTSLEVDSGTAKFDLTLVGEITAEGALRLAIEYDTALFDASTVDRLARHLCTLLDTAVADPDRPLTRIPLLSGVERWRAVVEWNQTDRGTLPVATILDLLPTDPAEPGAPPAVTGPDGQLDRAGLHRRAGRIARRLLAAGVAPDTPVGICVDRGVDMVAAVLGVWRAGAGYLPLDPTLPPERLRHMLADSGTRVVLTQRAVVARLGAVLDGSAAVLLLDDDGPLPAHDQPGASGPDEPVPAVPVHPDGLAYLIYTSGSTGRPKGVAVPHRCVVNLVASFHDDLDLTPADRFAAVTTLSFDISVLELLVPLLLDVPLLVVGADEVGDGTALRRRLTDAGITAMQATPATWRLLLASGGVPSALRLRLCGGEALPRDLADALLADGATLWNCYGPTETTVWSAAAPVSPAPAAVDLGAPIANTRIYLLDESHQPVPVGVVGEIHIGGSGVVRGYHGRPGLTAGRFVPDPFADQPGARLYATGDLARQRADGRLEFLGRADHQVKVRGFRIELGEIEALLRGHDLVADAVVSTWAGGDGDTRLVAYAVPVPGVDPDSLADRVRPGLAGRLPEYMLPAALVPLTALPLTDNGKVDRNALPAPRWTDPQAERVAPRDPLEQVLAGIWQEVLRVEGIGVHDDFFRLGGHSLLGAQALSRIAATLETEVPIRVLFEAPTIATMAGALRTAEPVAGQVDAVAALRQEVADLSDEELRALLGGQG</sequence>
<evidence type="ECO:0000256" key="1">
    <source>
        <dbReference type="ARBA" id="ARBA00001957"/>
    </source>
</evidence>
<dbReference type="PANTHER" id="PTHR45527:SF1">
    <property type="entry name" value="FATTY ACID SYNTHASE"/>
    <property type="match status" value="1"/>
</dbReference>
<dbReference type="InterPro" id="IPR025110">
    <property type="entry name" value="AMP-bd_C"/>
</dbReference>
<feature type="domain" description="Carrier" evidence="4">
    <location>
        <begin position="1006"/>
        <end position="1081"/>
    </location>
</feature>
<dbReference type="InterPro" id="IPR020806">
    <property type="entry name" value="PKS_PP-bd"/>
</dbReference>
<dbReference type="Pfam" id="PF00668">
    <property type="entry name" value="Condensation"/>
    <property type="match status" value="1"/>
</dbReference>
<dbReference type="InterPro" id="IPR006162">
    <property type="entry name" value="Ppantetheine_attach_site"/>
</dbReference>
<dbReference type="InterPro" id="IPR036736">
    <property type="entry name" value="ACP-like_sf"/>
</dbReference>
<dbReference type="Proteomes" id="UP000199699">
    <property type="component" value="Unassembled WGS sequence"/>
</dbReference>
<dbReference type="RefSeq" id="WP_091075406.1">
    <property type="nucleotide sequence ID" value="NZ_FMHT01000003.1"/>
</dbReference>
<dbReference type="CDD" id="cd19531">
    <property type="entry name" value="LCL_NRPS-like"/>
    <property type="match status" value="1"/>
</dbReference>
<evidence type="ECO:0000313" key="5">
    <source>
        <dbReference type="EMBL" id="SCL14534.1"/>
    </source>
</evidence>
<evidence type="ECO:0000259" key="4">
    <source>
        <dbReference type="PROSITE" id="PS50075"/>
    </source>
</evidence>
<dbReference type="FunFam" id="3.40.50.980:FF:000001">
    <property type="entry name" value="Non-ribosomal peptide synthetase"/>
    <property type="match status" value="1"/>
</dbReference>
<evidence type="ECO:0000313" key="6">
    <source>
        <dbReference type="Proteomes" id="UP000199699"/>
    </source>
</evidence>
<dbReference type="PANTHER" id="PTHR45527">
    <property type="entry name" value="NONRIBOSOMAL PEPTIDE SYNTHETASE"/>
    <property type="match status" value="1"/>
</dbReference>
<keyword evidence="2" id="KW-0596">Phosphopantetheine</keyword>
<dbReference type="GO" id="GO:0043041">
    <property type="term" value="P:amino acid activation for nonribosomal peptide biosynthetic process"/>
    <property type="evidence" value="ECO:0007669"/>
    <property type="project" value="TreeGrafter"/>
</dbReference>
<keyword evidence="3" id="KW-0597">Phosphoprotein</keyword>
<dbReference type="SUPFAM" id="SSF56801">
    <property type="entry name" value="Acetyl-CoA synthetase-like"/>
    <property type="match status" value="1"/>
</dbReference>
<dbReference type="Gene3D" id="3.40.50.1820">
    <property type="entry name" value="alpha/beta hydrolase"/>
    <property type="match status" value="1"/>
</dbReference>
<dbReference type="NCBIfam" id="TIGR01733">
    <property type="entry name" value="AA-adenyl-dom"/>
    <property type="match status" value="1"/>
</dbReference>
<dbReference type="GO" id="GO:0072330">
    <property type="term" value="P:monocarboxylic acid biosynthetic process"/>
    <property type="evidence" value="ECO:0007669"/>
    <property type="project" value="UniProtKB-ARBA"/>
</dbReference>
<dbReference type="InterPro" id="IPR001242">
    <property type="entry name" value="Condensation_dom"/>
</dbReference>
<evidence type="ECO:0000256" key="2">
    <source>
        <dbReference type="ARBA" id="ARBA00022450"/>
    </source>
</evidence>
<dbReference type="Gene3D" id="2.30.38.10">
    <property type="entry name" value="Luciferase, Domain 3"/>
    <property type="match status" value="1"/>
</dbReference>
<dbReference type="SMART" id="SM00823">
    <property type="entry name" value="PKS_PP"/>
    <property type="match status" value="1"/>
</dbReference>
<dbReference type="PROSITE" id="PS50075">
    <property type="entry name" value="CARRIER"/>
    <property type="match status" value="1"/>
</dbReference>
<gene>
    <name evidence="5" type="ORF">GA0070616_0468</name>
</gene>
<dbReference type="InterPro" id="IPR020845">
    <property type="entry name" value="AMP-binding_CS"/>
</dbReference>
<dbReference type="Pfam" id="PF00550">
    <property type="entry name" value="PP-binding"/>
    <property type="match status" value="1"/>
</dbReference>
<dbReference type="InterPro" id="IPR000873">
    <property type="entry name" value="AMP-dep_synth/lig_dom"/>
</dbReference>
<comment type="cofactor">
    <cofactor evidence="1">
        <name>pantetheine 4'-phosphate</name>
        <dbReference type="ChEBI" id="CHEBI:47942"/>
    </cofactor>
</comment>
<dbReference type="GO" id="GO:0044550">
    <property type="term" value="P:secondary metabolite biosynthetic process"/>
    <property type="evidence" value="ECO:0007669"/>
    <property type="project" value="TreeGrafter"/>
</dbReference>
<dbReference type="SUPFAM" id="SSF47336">
    <property type="entry name" value="ACP-like"/>
    <property type="match status" value="1"/>
</dbReference>
<evidence type="ECO:0000256" key="3">
    <source>
        <dbReference type="ARBA" id="ARBA00022553"/>
    </source>
</evidence>
<dbReference type="InterPro" id="IPR023213">
    <property type="entry name" value="CAT-like_dom_sf"/>
</dbReference>
<dbReference type="OrthoDB" id="2472181at2"/>
<proteinExistence type="predicted"/>
<protein>
    <submittedName>
        <fullName evidence="5">Amino acid adenylation domain-containing protein</fullName>
    </submittedName>
</protein>
<dbReference type="Gene3D" id="3.30.559.30">
    <property type="entry name" value="Nonribosomal peptide synthetase, condensation domain"/>
    <property type="match status" value="1"/>
</dbReference>
<accession>A0A1C6RBV0</accession>
<dbReference type="GO" id="GO:0031177">
    <property type="term" value="F:phosphopantetheine binding"/>
    <property type="evidence" value="ECO:0007669"/>
    <property type="project" value="InterPro"/>
</dbReference>
<dbReference type="InterPro" id="IPR045851">
    <property type="entry name" value="AMP-bd_C_sf"/>
</dbReference>
<dbReference type="SUPFAM" id="SSF52777">
    <property type="entry name" value="CoA-dependent acyltransferases"/>
    <property type="match status" value="2"/>
</dbReference>
<dbReference type="PROSITE" id="PS00455">
    <property type="entry name" value="AMP_BINDING"/>
    <property type="match status" value="1"/>
</dbReference>
<reference evidence="5 6" key="1">
    <citation type="submission" date="2016-06" db="EMBL/GenBank/DDBJ databases">
        <authorList>
            <person name="Kjaerup R.B."/>
            <person name="Dalgaard T.S."/>
            <person name="Juul-Madsen H.R."/>
        </authorList>
    </citation>
    <scope>NUCLEOTIDE SEQUENCE [LARGE SCALE GENOMIC DNA]</scope>
    <source>
        <strain evidence="5 6">DSM 43818</strain>
    </source>
</reference>
<dbReference type="Pfam" id="PF00501">
    <property type="entry name" value="AMP-binding"/>
    <property type="match status" value="1"/>
</dbReference>
<dbReference type="InterPro" id="IPR009081">
    <property type="entry name" value="PP-bd_ACP"/>
</dbReference>